<sequence length="137" mass="15264">MNLLAFAKSDLNTYAETLFQLEFNHVDTDVNPDDPDAEIPHGFTLWRSGDVHLGWDWVTHGEILLLLAPMNIVTNTKVLGNDGCTLAEREQILLLNAIVHRLPWQATVRQQMWGDSAAPPARSRALQGQALLARAGR</sequence>
<evidence type="ECO:0008006" key="3">
    <source>
        <dbReference type="Google" id="ProtNLM"/>
    </source>
</evidence>
<dbReference type="Proteomes" id="UP000678374">
    <property type="component" value="Unassembled WGS sequence"/>
</dbReference>
<keyword evidence="2" id="KW-1185">Reference proteome</keyword>
<proteinExistence type="predicted"/>
<gene>
    <name evidence="1" type="ORF">KAK06_16115</name>
</gene>
<dbReference type="EMBL" id="JAGQDE010000014">
    <property type="protein sequence ID" value="MBQ0960479.1"/>
    <property type="molecule type" value="Genomic_DNA"/>
</dbReference>
<comment type="caution">
    <text evidence="1">The sequence shown here is derived from an EMBL/GenBank/DDBJ whole genome shotgun (WGS) entry which is preliminary data.</text>
</comment>
<protein>
    <recommendedName>
        <fullName evidence="3">DUF4902 domain-containing protein</fullName>
    </recommendedName>
</protein>
<dbReference type="AlphaFoldDB" id="A0A941BM59"/>
<name>A0A941BM59_9BURK</name>
<dbReference type="RefSeq" id="WP_210803146.1">
    <property type="nucleotide sequence ID" value="NZ_JAGQDE010000014.1"/>
</dbReference>
<organism evidence="1 2">
    <name type="scientific">Ideonella aquatica</name>
    <dbReference type="NCBI Taxonomy" id="2824119"/>
    <lineage>
        <taxon>Bacteria</taxon>
        <taxon>Pseudomonadati</taxon>
        <taxon>Pseudomonadota</taxon>
        <taxon>Betaproteobacteria</taxon>
        <taxon>Burkholderiales</taxon>
        <taxon>Sphaerotilaceae</taxon>
        <taxon>Ideonella</taxon>
    </lineage>
</organism>
<evidence type="ECO:0000313" key="2">
    <source>
        <dbReference type="Proteomes" id="UP000678374"/>
    </source>
</evidence>
<reference evidence="1" key="1">
    <citation type="submission" date="2021-04" db="EMBL/GenBank/DDBJ databases">
        <title>The genome sequence of Ideonella sp. 4Y11.</title>
        <authorList>
            <person name="Liu Y."/>
        </authorList>
    </citation>
    <scope>NUCLEOTIDE SEQUENCE</scope>
    <source>
        <strain evidence="1">4Y11</strain>
    </source>
</reference>
<dbReference type="Gene3D" id="3.10.450.610">
    <property type="match status" value="1"/>
</dbReference>
<evidence type="ECO:0000313" key="1">
    <source>
        <dbReference type="EMBL" id="MBQ0960479.1"/>
    </source>
</evidence>
<accession>A0A941BM59</accession>